<evidence type="ECO:0000256" key="6">
    <source>
        <dbReference type="ARBA" id="ARBA00022692"/>
    </source>
</evidence>
<comment type="pathway">
    <text evidence="2 12">Protein modification; protein glycosylation.</text>
</comment>
<dbReference type="PANTHER" id="PTHR12413:SF2">
    <property type="entry name" value="DOLICHYL PYROPHOSPHATE GLC1MAN9GLCNAC2 ALPHA-1,3-GLUCOSYLTRANSFERASE-RELATED"/>
    <property type="match status" value="1"/>
</dbReference>
<keyword evidence="9 12" id="KW-0472">Membrane</keyword>
<keyword evidence="6 12" id="KW-0812">Transmembrane</keyword>
<evidence type="ECO:0000256" key="4">
    <source>
        <dbReference type="ARBA" id="ARBA00022676"/>
    </source>
</evidence>
<evidence type="ECO:0000256" key="5">
    <source>
        <dbReference type="ARBA" id="ARBA00022679"/>
    </source>
</evidence>
<feature type="transmembrane region" description="Helical" evidence="12">
    <location>
        <begin position="442"/>
        <end position="463"/>
    </location>
</feature>
<organism evidence="13 14">
    <name type="scientific">Curvularia clavata</name>
    <dbReference type="NCBI Taxonomy" id="95742"/>
    <lineage>
        <taxon>Eukaryota</taxon>
        <taxon>Fungi</taxon>
        <taxon>Dikarya</taxon>
        <taxon>Ascomycota</taxon>
        <taxon>Pezizomycotina</taxon>
        <taxon>Dothideomycetes</taxon>
        <taxon>Pleosporomycetidae</taxon>
        <taxon>Pleosporales</taxon>
        <taxon>Pleosporineae</taxon>
        <taxon>Pleosporaceae</taxon>
        <taxon>Curvularia</taxon>
    </lineage>
</organism>
<keyword evidence="8 12" id="KW-1133">Transmembrane helix</keyword>
<evidence type="ECO:0000256" key="8">
    <source>
        <dbReference type="ARBA" id="ARBA00022989"/>
    </source>
</evidence>
<keyword evidence="14" id="KW-1185">Reference proteome</keyword>
<evidence type="ECO:0000313" key="14">
    <source>
        <dbReference type="Proteomes" id="UP001056012"/>
    </source>
</evidence>
<dbReference type="EMBL" id="CP089276">
    <property type="protein sequence ID" value="USP77505.1"/>
    <property type="molecule type" value="Genomic_DNA"/>
</dbReference>
<reference evidence="13" key="1">
    <citation type="submission" date="2021-12" db="EMBL/GenBank/DDBJ databases">
        <title>Curvularia clavata genome.</title>
        <authorList>
            <person name="Cao Y."/>
        </authorList>
    </citation>
    <scope>NUCLEOTIDE SEQUENCE</scope>
    <source>
        <strain evidence="13">Yc1106</strain>
    </source>
</reference>
<evidence type="ECO:0000256" key="1">
    <source>
        <dbReference type="ARBA" id="ARBA00004477"/>
    </source>
</evidence>
<comment type="subcellular location">
    <subcellularLocation>
        <location evidence="1 12">Endoplasmic reticulum membrane</location>
        <topology evidence="1 12">Multi-pass membrane protein</topology>
    </subcellularLocation>
</comment>
<comment type="similarity">
    <text evidence="3 12">Belongs to the ALG6/ALG8 glucosyltransferase family.</text>
</comment>
<sequence>MAELYPSLAQCAIVATALKVLLFPAYKSTDFEVHRNWLALTHSLPIKEWYYEKTSEWTLDYPPFFAYFEWLMSQAAVYADAGLLNVKDLGYDSWQTIYFQRTTVIVTELVLVYVKTSKSKVTAHAAALSVLLSPGLLIIDHIHFQYNGFLYGILVLSMVLARNNSTLLLSGLLFAALLCFKHIYLYLAPAYFVYLLRVYCLGQRSSFPYFNIQFFNCIKLGIAIITVFAAAFGPFALWGQLDQLLSRLFPFSRGLCHAYWAPNVWAMYSFVDRVLIYLAPRLNLHVDQDAVNSVTRGLVGDTSFAVLPDIVPLTCFLLTLGAQIPVLLRLLFKPTWEAFVGAVTLCGYASFLFGWHVHEKAILLVIIPFSLIALQDRRYYGAFRPLAVAGHVSLFPLLFTTAEFPVKTVYTIFWLVLFLIAFDRLAPASPKPRIFLLDRFSLLYITLSIPLIAYCSLVHGLVFGSRYEFLPLMFTSSYSAIGVVGSWVGFLVVFFDL</sequence>
<evidence type="ECO:0000313" key="13">
    <source>
        <dbReference type="EMBL" id="USP77505.1"/>
    </source>
</evidence>
<gene>
    <name evidence="13" type="ORF">yc1106_04779</name>
</gene>
<dbReference type="Pfam" id="PF03155">
    <property type="entry name" value="Alg6_Alg8"/>
    <property type="match status" value="1"/>
</dbReference>
<evidence type="ECO:0000256" key="2">
    <source>
        <dbReference type="ARBA" id="ARBA00004922"/>
    </source>
</evidence>
<feature type="transmembrane region" description="Helical" evidence="12">
    <location>
        <begin position="338"/>
        <end position="358"/>
    </location>
</feature>
<feature type="transmembrane region" description="Helical" evidence="12">
    <location>
        <begin position="310"/>
        <end position="332"/>
    </location>
</feature>
<keyword evidence="4 12" id="KW-0328">Glycosyltransferase</keyword>
<evidence type="ECO:0000256" key="7">
    <source>
        <dbReference type="ARBA" id="ARBA00022824"/>
    </source>
</evidence>
<comment type="function">
    <text evidence="10">Dolichyl pyrophosphate Glc1Man9GlcNAc2 alpha-1,3-glucosyltransferase that operates in the biosynthetic pathway of dolichol-linked oligosaccharides, the glycan precursors employed in protein asparagine (N)-glycosylation. The assembly of dolichol-linked oligosaccharides begins on the cytosolic side of the endoplasmic reticulum membrane and finishes in its lumen. The sequential addition of sugars to dolichol pyrophosphate produces dolichol-linked oligosaccharides containing fourteen sugars, including two GlcNAcs, nine mannoses and three glucoses. Once assembled, the oligosaccharide is transferred from the lipid to nascent proteins by oligosaccharyltransferases. In the lumen of the endoplasmic reticulum, adds the second glucose residue from dolichyl phosphate glucose (Dol-P-Glc) onto the lipid-linked oligosaccharide intermediate Glc(1)Man(9)GlcNAc(2)-PP-Dol to produce Glc(2)Man(9)GlcNAc(2)-PP-Dol.</text>
</comment>
<protein>
    <recommendedName>
        <fullName evidence="12">Alpha-1,3-glucosyltransferase</fullName>
        <ecNumber evidence="12">2.4.1.-</ecNumber>
    </recommendedName>
</protein>
<keyword evidence="5 12" id="KW-0808">Transferase</keyword>
<evidence type="ECO:0000256" key="9">
    <source>
        <dbReference type="ARBA" id="ARBA00023136"/>
    </source>
</evidence>
<feature type="transmembrane region" description="Helical" evidence="12">
    <location>
        <begin position="214"/>
        <end position="238"/>
    </location>
</feature>
<keyword evidence="7 12" id="KW-0256">Endoplasmic reticulum</keyword>
<dbReference type="GO" id="GO:0005789">
    <property type="term" value="C:endoplasmic reticulum membrane"/>
    <property type="evidence" value="ECO:0007669"/>
    <property type="project" value="UniProtKB-SubCell"/>
</dbReference>
<accession>A0A9Q8Z8B2</accession>
<name>A0A9Q8Z8B2_CURCL</name>
<feature type="transmembrane region" description="Helical" evidence="12">
    <location>
        <begin position="183"/>
        <end position="202"/>
    </location>
</feature>
<dbReference type="GO" id="GO:0042283">
    <property type="term" value="F:dolichyl pyrophosphate Glc1Man9GlcNAc2 alpha-1,3-glucosyltransferase activity"/>
    <property type="evidence" value="ECO:0007669"/>
    <property type="project" value="UniProtKB-EC"/>
</dbReference>
<proteinExistence type="inferred from homology"/>
<comment type="catalytic activity">
    <reaction evidence="11">
        <text>an alpha-D-Glc-(1-&gt;3)-alpha-D-Man-(1-&gt;2)-alpha-D-Man-(1-&gt;2)-alpha-D-Man-(1-&gt;3)-[alpha-D-Man-(1-&gt;2)-alpha-D-Man-(1-&gt;3)-[alpha-D-Man-(1-&gt;2)-alpha-D-Man-(1-&gt;6)]-alpha-D-Man-(1-&gt;6)]-beta-D-Man-(1-&gt;4)-beta-D-GlcNAc-(1-&gt;4)-alpha-D-GlcNAc-diphospho-di-trans,poly-cis-dolichol + a di-trans,poly-cis-dolichyl beta-D-glucosyl phosphate = an alpha-D-Glc-(1-&gt;3)-alpha-D-Glc-(1-&gt;3)-alpha-D-Man-(1-&gt;2)-alpha-D-Man-(1-&gt;2)-alpha-D-Man-(1-&gt;3)-[alpha-D-Man-(1-&gt;2)-alpha-D-Man-(1-&gt;3)-[alpha-D-Man-(1-&gt;2)-alpha-D-Man-(1-&gt;6)]-alpha-D-Man-(1-&gt;6)]-beta-D-Man-(1-&gt;4)-beta-D-GlcNAc-(1-&gt;4)-alpha-D-GlcNAc-diphospho-di-trans,poly-cis-dolichol + a di-trans,poly-cis-dolichyl phosphate + H(+)</text>
        <dbReference type="Rhea" id="RHEA:31307"/>
        <dbReference type="Rhea" id="RHEA-COMP:19498"/>
        <dbReference type="Rhea" id="RHEA-COMP:19502"/>
        <dbReference type="Rhea" id="RHEA-COMP:19521"/>
        <dbReference type="Rhea" id="RHEA-COMP:19522"/>
        <dbReference type="ChEBI" id="CHEBI:15378"/>
        <dbReference type="ChEBI" id="CHEBI:57525"/>
        <dbReference type="ChEBI" id="CHEBI:57683"/>
        <dbReference type="ChEBI" id="CHEBI:132521"/>
        <dbReference type="ChEBI" id="CHEBI:132522"/>
        <dbReference type="EC" id="2.4.1.265"/>
    </reaction>
    <physiologicalReaction direction="left-to-right" evidence="11">
        <dbReference type="Rhea" id="RHEA:31308"/>
    </physiologicalReaction>
</comment>
<dbReference type="GO" id="GO:0006487">
    <property type="term" value="P:protein N-linked glycosylation"/>
    <property type="evidence" value="ECO:0007669"/>
    <property type="project" value="TreeGrafter"/>
</dbReference>
<dbReference type="Proteomes" id="UP001056012">
    <property type="component" value="Chromosome 3"/>
</dbReference>
<dbReference type="EC" id="2.4.1.-" evidence="12"/>
<feature type="transmembrane region" description="Helical" evidence="12">
    <location>
        <begin position="7"/>
        <end position="26"/>
    </location>
</feature>
<evidence type="ECO:0000256" key="10">
    <source>
        <dbReference type="ARBA" id="ARBA00044725"/>
    </source>
</evidence>
<evidence type="ECO:0000256" key="11">
    <source>
        <dbReference type="ARBA" id="ARBA00047346"/>
    </source>
</evidence>
<dbReference type="PANTHER" id="PTHR12413">
    <property type="entry name" value="DOLICHYL GLYCOSYLTRANSFERASE"/>
    <property type="match status" value="1"/>
</dbReference>
<dbReference type="InterPro" id="IPR004856">
    <property type="entry name" value="Glyco_trans_ALG6/ALG8"/>
</dbReference>
<feature type="transmembrane region" description="Helical" evidence="12">
    <location>
        <begin position="121"/>
        <end position="139"/>
    </location>
</feature>
<evidence type="ECO:0000256" key="3">
    <source>
        <dbReference type="ARBA" id="ARBA00008715"/>
    </source>
</evidence>
<dbReference type="OrthoDB" id="1689333at2759"/>
<feature type="transmembrane region" description="Helical" evidence="12">
    <location>
        <begin position="404"/>
        <end position="422"/>
    </location>
</feature>
<dbReference type="VEuPathDB" id="FungiDB:yc1106_04779"/>
<evidence type="ECO:0000256" key="12">
    <source>
        <dbReference type="RuleBase" id="RU363110"/>
    </source>
</evidence>
<dbReference type="AlphaFoldDB" id="A0A9Q8Z8B2"/>
<feature type="transmembrane region" description="Helical" evidence="12">
    <location>
        <begin position="469"/>
        <end position="495"/>
    </location>
</feature>